<evidence type="ECO:0000313" key="2">
    <source>
        <dbReference type="Proteomes" id="UP001190700"/>
    </source>
</evidence>
<gene>
    <name evidence="1" type="ORF">CYMTET_17672</name>
</gene>
<proteinExistence type="predicted"/>
<sequence>MCIIASEASRSADSALTTRTLGFHSVSGAPRTKRATLLEARRTPAARLNAFPSPLSQDAAHTSARAKPVLFYRKTQLPRHQQATPLR</sequence>
<reference evidence="1 2" key="1">
    <citation type="journal article" date="2015" name="Genome Biol. Evol.">
        <title>Comparative Genomics of a Bacterivorous Green Alga Reveals Evolutionary Causalities and Consequences of Phago-Mixotrophic Mode of Nutrition.</title>
        <authorList>
            <person name="Burns J.A."/>
            <person name="Paasch A."/>
            <person name="Narechania A."/>
            <person name="Kim E."/>
        </authorList>
    </citation>
    <scope>NUCLEOTIDE SEQUENCE [LARGE SCALE GENOMIC DNA]</scope>
    <source>
        <strain evidence="1 2">PLY_AMNH</strain>
    </source>
</reference>
<comment type="caution">
    <text evidence="1">The sequence shown here is derived from an EMBL/GenBank/DDBJ whole genome shotgun (WGS) entry which is preliminary data.</text>
</comment>
<protein>
    <submittedName>
        <fullName evidence="1">Uncharacterized protein</fullName>
    </submittedName>
</protein>
<dbReference type="Proteomes" id="UP001190700">
    <property type="component" value="Unassembled WGS sequence"/>
</dbReference>
<evidence type="ECO:0000313" key="1">
    <source>
        <dbReference type="EMBL" id="KAK3274132.1"/>
    </source>
</evidence>
<dbReference type="EMBL" id="LGRX02007925">
    <property type="protein sequence ID" value="KAK3274132.1"/>
    <property type="molecule type" value="Genomic_DNA"/>
</dbReference>
<accession>A0AAE0G9M2</accession>
<organism evidence="1 2">
    <name type="scientific">Cymbomonas tetramitiformis</name>
    <dbReference type="NCBI Taxonomy" id="36881"/>
    <lineage>
        <taxon>Eukaryota</taxon>
        <taxon>Viridiplantae</taxon>
        <taxon>Chlorophyta</taxon>
        <taxon>Pyramimonadophyceae</taxon>
        <taxon>Pyramimonadales</taxon>
        <taxon>Pyramimonadaceae</taxon>
        <taxon>Cymbomonas</taxon>
    </lineage>
</organism>
<name>A0AAE0G9M2_9CHLO</name>
<keyword evidence="2" id="KW-1185">Reference proteome</keyword>
<dbReference type="AlphaFoldDB" id="A0AAE0G9M2"/>